<dbReference type="InterPro" id="IPR036397">
    <property type="entry name" value="RNaseH_sf"/>
</dbReference>
<reference evidence="1" key="1">
    <citation type="submission" date="2013-04" db="EMBL/GenBank/DDBJ databases">
        <authorList>
            <person name="Qu J."/>
            <person name="Murali S.C."/>
            <person name="Bandaranaike D."/>
            <person name="Bellair M."/>
            <person name="Blankenburg K."/>
            <person name="Chao H."/>
            <person name="Dinh H."/>
            <person name="Doddapaneni H."/>
            <person name="Downs B."/>
            <person name="Dugan-Rocha S."/>
            <person name="Elkadiri S."/>
            <person name="Gnanaolivu R.D."/>
            <person name="Hernandez B."/>
            <person name="Javaid M."/>
            <person name="Jayaseelan J.C."/>
            <person name="Lee S."/>
            <person name="Li M."/>
            <person name="Ming W."/>
            <person name="Munidasa M."/>
            <person name="Muniz J."/>
            <person name="Nguyen L."/>
            <person name="Ongeri F."/>
            <person name="Osuji N."/>
            <person name="Pu L.-L."/>
            <person name="Puazo M."/>
            <person name="Qu C."/>
            <person name="Quiroz J."/>
            <person name="Raj R."/>
            <person name="Weissenberger G."/>
            <person name="Xin Y."/>
            <person name="Zou X."/>
            <person name="Han Y."/>
            <person name="Richards S."/>
            <person name="Worley K."/>
            <person name="Muzny D."/>
            <person name="Gibbs R."/>
        </authorList>
    </citation>
    <scope>NUCLEOTIDE SEQUENCE</scope>
    <source>
        <strain evidence="1">Sampled in the wild</strain>
    </source>
</reference>
<sequence>MRSLLLRIEGNMNSNRYITKALEPEALTLLQEAPDAAFQQDDSWPHVAKNVQALFEELRISMPPWPARSPGMSSIEHAWDMVGLHLLRCGPPATTVGDQWMRFKLHSIVFSSNISRRSLIHATTSRSPDCRT</sequence>
<proteinExistence type="predicted"/>
<reference evidence="1" key="2">
    <citation type="submission" date="2017-10" db="EMBL/GenBank/DDBJ databases">
        <title>Ladona fulva Genome sequencing and assembly.</title>
        <authorList>
            <person name="Murali S."/>
            <person name="Richards S."/>
            <person name="Bandaranaike D."/>
            <person name="Bellair M."/>
            <person name="Blankenburg K."/>
            <person name="Chao H."/>
            <person name="Dinh H."/>
            <person name="Doddapaneni H."/>
            <person name="Dugan-Rocha S."/>
            <person name="Elkadiri S."/>
            <person name="Gnanaolivu R."/>
            <person name="Hernandez B."/>
            <person name="Skinner E."/>
            <person name="Javaid M."/>
            <person name="Lee S."/>
            <person name="Li M."/>
            <person name="Ming W."/>
            <person name="Munidasa M."/>
            <person name="Muniz J."/>
            <person name="Nguyen L."/>
            <person name="Hughes D."/>
            <person name="Osuji N."/>
            <person name="Pu L.-L."/>
            <person name="Puazo M."/>
            <person name="Qu C."/>
            <person name="Quiroz J."/>
            <person name="Raj R."/>
            <person name="Weissenberger G."/>
            <person name="Xin Y."/>
            <person name="Zou X."/>
            <person name="Han Y."/>
            <person name="Worley K."/>
            <person name="Muzny D."/>
            <person name="Gibbs R."/>
        </authorList>
    </citation>
    <scope>NUCLEOTIDE SEQUENCE</scope>
    <source>
        <strain evidence="1">Sampled in the wild</strain>
    </source>
</reference>
<evidence type="ECO:0000313" key="2">
    <source>
        <dbReference type="Proteomes" id="UP000792457"/>
    </source>
</evidence>
<organism evidence="1 2">
    <name type="scientific">Ladona fulva</name>
    <name type="common">Scarce chaser dragonfly</name>
    <name type="synonym">Libellula fulva</name>
    <dbReference type="NCBI Taxonomy" id="123851"/>
    <lineage>
        <taxon>Eukaryota</taxon>
        <taxon>Metazoa</taxon>
        <taxon>Ecdysozoa</taxon>
        <taxon>Arthropoda</taxon>
        <taxon>Hexapoda</taxon>
        <taxon>Insecta</taxon>
        <taxon>Pterygota</taxon>
        <taxon>Palaeoptera</taxon>
        <taxon>Odonata</taxon>
        <taxon>Epiprocta</taxon>
        <taxon>Anisoptera</taxon>
        <taxon>Libelluloidea</taxon>
        <taxon>Libellulidae</taxon>
        <taxon>Ladona</taxon>
    </lineage>
</organism>
<dbReference type="OrthoDB" id="25402at2759"/>
<name>A0A8K0P1N4_LADFU</name>
<comment type="caution">
    <text evidence="1">The sequence shown here is derived from an EMBL/GenBank/DDBJ whole genome shotgun (WGS) entry which is preliminary data.</text>
</comment>
<dbReference type="AlphaFoldDB" id="A0A8K0P1N4"/>
<keyword evidence="2" id="KW-1185">Reference proteome</keyword>
<gene>
    <name evidence="1" type="ORF">J437_LFUL009622</name>
</gene>
<dbReference type="Proteomes" id="UP000792457">
    <property type="component" value="Unassembled WGS sequence"/>
</dbReference>
<protein>
    <submittedName>
        <fullName evidence="1">Uncharacterized protein</fullName>
    </submittedName>
</protein>
<dbReference type="Gene3D" id="3.30.420.10">
    <property type="entry name" value="Ribonuclease H-like superfamily/Ribonuclease H"/>
    <property type="match status" value="1"/>
</dbReference>
<dbReference type="EMBL" id="KZ308421">
    <property type="protein sequence ID" value="KAG8229263.1"/>
    <property type="molecule type" value="Genomic_DNA"/>
</dbReference>
<dbReference type="GO" id="GO:0003676">
    <property type="term" value="F:nucleic acid binding"/>
    <property type="evidence" value="ECO:0007669"/>
    <property type="project" value="InterPro"/>
</dbReference>
<evidence type="ECO:0000313" key="1">
    <source>
        <dbReference type="EMBL" id="KAG8229263.1"/>
    </source>
</evidence>
<accession>A0A8K0P1N4</accession>